<name>A0ABP9G591_9ACTN</name>
<dbReference type="Proteomes" id="UP001499993">
    <property type="component" value="Unassembled WGS sequence"/>
</dbReference>
<comment type="caution">
    <text evidence="1">The sequence shown here is derived from an EMBL/GenBank/DDBJ whole genome shotgun (WGS) entry which is preliminary data.</text>
</comment>
<organism evidence="1 2">
    <name type="scientific">Streptomonospora halophila</name>
    <dbReference type="NCBI Taxonomy" id="427369"/>
    <lineage>
        <taxon>Bacteria</taxon>
        <taxon>Bacillati</taxon>
        <taxon>Actinomycetota</taxon>
        <taxon>Actinomycetes</taxon>
        <taxon>Streptosporangiales</taxon>
        <taxon>Nocardiopsidaceae</taxon>
        <taxon>Streptomonospora</taxon>
    </lineage>
</organism>
<sequence>MSTVAADLRNAAGLISIRTGSLGLATLTPVADGHRAGFGVAYPPGGDHQTHITHHGTPVAQAVGEDAADYLALWGPAVTHHLVDWLLYCADDAAAMDDPHDWGACEHPLEVQRAHGLASALLQTEHANA</sequence>
<dbReference type="RefSeq" id="WP_345555317.1">
    <property type="nucleotide sequence ID" value="NZ_BAABIK010000002.1"/>
</dbReference>
<protein>
    <submittedName>
        <fullName evidence="1">Uncharacterized protein</fullName>
    </submittedName>
</protein>
<keyword evidence="2" id="KW-1185">Reference proteome</keyword>
<proteinExistence type="predicted"/>
<evidence type="ECO:0000313" key="2">
    <source>
        <dbReference type="Proteomes" id="UP001499993"/>
    </source>
</evidence>
<dbReference type="EMBL" id="BAABIK010000002">
    <property type="protein sequence ID" value="GAA4928945.1"/>
    <property type="molecule type" value="Genomic_DNA"/>
</dbReference>
<accession>A0ABP9G591</accession>
<gene>
    <name evidence="1" type="ORF">GCM10023224_05400</name>
</gene>
<reference evidence="2" key="1">
    <citation type="journal article" date="2019" name="Int. J. Syst. Evol. Microbiol.">
        <title>The Global Catalogue of Microorganisms (GCM) 10K type strain sequencing project: providing services to taxonomists for standard genome sequencing and annotation.</title>
        <authorList>
            <consortium name="The Broad Institute Genomics Platform"/>
            <consortium name="The Broad Institute Genome Sequencing Center for Infectious Disease"/>
            <person name="Wu L."/>
            <person name="Ma J."/>
        </authorList>
    </citation>
    <scope>NUCLEOTIDE SEQUENCE [LARGE SCALE GENOMIC DNA]</scope>
    <source>
        <strain evidence="2">JCM 18123</strain>
    </source>
</reference>
<evidence type="ECO:0000313" key="1">
    <source>
        <dbReference type="EMBL" id="GAA4928945.1"/>
    </source>
</evidence>